<name>A0A542DS18_AMYCI</name>
<dbReference type="InterPro" id="IPR027417">
    <property type="entry name" value="P-loop_NTPase"/>
</dbReference>
<proteinExistence type="predicted"/>
<dbReference type="SUPFAM" id="SSF52540">
    <property type="entry name" value="P-loop containing nucleoside triphosphate hydrolases"/>
    <property type="match status" value="1"/>
</dbReference>
<gene>
    <name evidence="2" type="ORF">FB471_5734</name>
</gene>
<comment type="caution">
    <text evidence="2">The sequence shown here is derived from an EMBL/GenBank/DDBJ whole genome shotgun (WGS) entry which is preliminary data.</text>
</comment>
<organism evidence="2 3">
    <name type="scientific">Amycolatopsis cihanbeyliensis</name>
    <dbReference type="NCBI Taxonomy" id="1128664"/>
    <lineage>
        <taxon>Bacteria</taxon>
        <taxon>Bacillati</taxon>
        <taxon>Actinomycetota</taxon>
        <taxon>Actinomycetes</taxon>
        <taxon>Pseudonocardiales</taxon>
        <taxon>Pseudonocardiaceae</taxon>
        <taxon>Amycolatopsis</taxon>
    </lineage>
</organism>
<reference evidence="2 3" key="1">
    <citation type="submission" date="2019-06" db="EMBL/GenBank/DDBJ databases">
        <title>Sequencing the genomes of 1000 actinobacteria strains.</title>
        <authorList>
            <person name="Klenk H.-P."/>
        </authorList>
    </citation>
    <scope>NUCLEOTIDE SEQUENCE [LARGE SCALE GENOMIC DNA]</scope>
    <source>
        <strain evidence="2 3">DSM 45679</strain>
    </source>
</reference>
<dbReference type="AlphaFoldDB" id="A0A542DS18"/>
<sequence length="668" mass="73821">MPAGVPRLSGLGSVTGGLVEKLLARPDGRSSALPVVVALGARGTGKSALLDAVAARCAELPHAYLDFERHDRENIQPRELLGHLAFDLGRYRKQFGRLAFPRLWLCMLVLSAPVELHDRRTALRKIRELLAQNQPLEQNREAIVDVVRLAGGVAPAGGLKGWPEATDLLLRGLGWYDRRRLIGKIRALPGGTGNHEDFLIEIAKHAQGDEEDRAAVDATFCDAFLADLRQAYHGINRSRRTLNSVVLLDNAHTPGGHTFLRALTEARHRCGGEPDPLVVVATSRRWNRNWNESWSLLTPQRGATPRRRPTAQRTNGLRAPAPRQPSDVESDWAAGSAQPEPRWYPWYLLELGALSEDDVVDIAARGDIHPTSRLPRFLYRLTDGHPGAVSDVVAAVAHRYDARNPGNLRTTLQAGVPVEGGAETTLLGATQAYLTQDFSVPSRQDLVTASAARDVETLFHKDIVDLRNPAEEGALFKELGDLLWLRAEPGHEELQYVLHPWLRRILLQELASRDEDHPLNWERVHTRCRDFYEKNGRSVAARYHDLALENVAAVVTHLGKPFVDGRHAEFDVAAAEAWLAELDIITAAPNRLVKTAEPYDQLESHAGDADGNLETTLSWLVVSLWIAGDPLGDPGGTLNSTIEGGFHQLAHGRGRGSILLHERAERYR</sequence>
<dbReference type="Proteomes" id="UP000320876">
    <property type="component" value="Unassembled WGS sequence"/>
</dbReference>
<evidence type="ECO:0000313" key="2">
    <source>
        <dbReference type="EMBL" id="TQJ05889.1"/>
    </source>
</evidence>
<protein>
    <submittedName>
        <fullName evidence="2">Uncharacterized protein</fullName>
    </submittedName>
</protein>
<keyword evidence="3" id="KW-1185">Reference proteome</keyword>
<evidence type="ECO:0000256" key="1">
    <source>
        <dbReference type="SAM" id="MobiDB-lite"/>
    </source>
</evidence>
<feature type="region of interest" description="Disordered" evidence="1">
    <location>
        <begin position="297"/>
        <end position="337"/>
    </location>
</feature>
<dbReference type="EMBL" id="VFML01000001">
    <property type="protein sequence ID" value="TQJ05889.1"/>
    <property type="molecule type" value="Genomic_DNA"/>
</dbReference>
<evidence type="ECO:0000313" key="3">
    <source>
        <dbReference type="Proteomes" id="UP000320876"/>
    </source>
</evidence>
<accession>A0A542DS18</accession>